<name>A0A8S5TVI8_9CAUD</name>
<organism evidence="2">
    <name type="scientific">Siphoviridae sp. ctx254</name>
    <dbReference type="NCBI Taxonomy" id="2825737"/>
    <lineage>
        <taxon>Viruses</taxon>
        <taxon>Duplodnaviria</taxon>
        <taxon>Heunggongvirae</taxon>
        <taxon>Uroviricota</taxon>
        <taxon>Caudoviricetes</taxon>
    </lineage>
</organism>
<keyword evidence="1" id="KW-0472">Membrane</keyword>
<evidence type="ECO:0000313" key="2">
    <source>
        <dbReference type="EMBL" id="DAF86219.1"/>
    </source>
</evidence>
<protein>
    <submittedName>
        <fullName evidence="2">Myc target protein 1</fullName>
    </submittedName>
</protein>
<sequence>MDILKKIWNTSVTVGQVIVTAVIGLTIGLVIWVLVRLFRPSKN</sequence>
<keyword evidence="1" id="KW-1133">Transmembrane helix</keyword>
<proteinExistence type="predicted"/>
<accession>A0A8S5TVI8</accession>
<reference evidence="2" key="1">
    <citation type="journal article" date="2021" name="Proc. Natl. Acad. Sci. U.S.A.">
        <title>A Catalog of Tens of Thousands of Viruses from Human Metagenomes Reveals Hidden Associations with Chronic Diseases.</title>
        <authorList>
            <person name="Tisza M.J."/>
            <person name="Buck C.B."/>
        </authorList>
    </citation>
    <scope>NUCLEOTIDE SEQUENCE</scope>
    <source>
        <strain evidence="2">Ctx254</strain>
    </source>
</reference>
<dbReference type="EMBL" id="BK015941">
    <property type="protein sequence ID" value="DAF86219.1"/>
    <property type="molecule type" value="Genomic_DNA"/>
</dbReference>
<feature type="transmembrane region" description="Helical" evidence="1">
    <location>
        <begin position="12"/>
        <end position="35"/>
    </location>
</feature>
<keyword evidence="1" id="KW-0812">Transmembrane</keyword>
<evidence type="ECO:0000256" key="1">
    <source>
        <dbReference type="SAM" id="Phobius"/>
    </source>
</evidence>